<evidence type="ECO:0000313" key="1">
    <source>
        <dbReference type="EMBL" id="AEJ07194.1"/>
    </source>
</evidence>
<sequence length="45" mass="4845">MAVVVHWVKENPVAFPVDSVARRSVLKRSGDWVQPIGGRASGALT</sequence>
<dbReference type="EMBL" id="CP002881">
    <property type="protein sequence ID" value="AEJ07194.1"/>
    <property type="molecule type" value="Genomic_DNA"/>
</dbReference>
<proteinExistence type="predicted"/>
<reference key="2">
    <citation type="submission" date="2011-06" db="EMBL/GenBank/DDBJ databases">
        <title>Complete Genome Sequence of Pseudomonas stutzeri Strain CGMCC 1.1803.</title>
        <authorList>
            <person name="Yan Y."/>
            <person name="Chen M."/>
            <person name="Lu W."/>
            <person name="Zhang W."/>
            <person name="Ping S."/>
            <person name="Lin M."/>
        </authorList>
    </citation>
    <scope>NUCLEOTIDE SEQUENCE</scope>
    <source>
        <strain>ATCC 17588</strain>
    </source>
</reference>
<organism evidence="1 2">
    <name type="scientific">Stutzerimonas stutzeri (strain ATCC 17588 / DSM 5190 / CCUG 11256 / JCM 5965 / LMG 11199 / NBRC 14165 / NCIMB 11358 / Stanier 221)</name>
    <name type="common">Pseudomonas stutzeri</name>
    <dbReference type="NCBI Taxonomy" id="96563"/>
    <lineage>
        <taxon>Bacteria</taxon>
        <taxon>Pseudomonadati</taxon>
        <taxon>Pseudomonadota</taxon>
        <taxon>Gammaproteobacteria</taxon>
        <taxon>Pseudomonadales</taxon>
        <taxon>Pseudomonadaceae</taxon>
        <taxon>Stutzerimonas</taxon>
    </lineage>
</organism>
<dbReference type="Proteomes" id="UP000008932">
    <property type="component" value="Chromosome"/>
</dbReference>
<dbReference type="HOGENOM" id="CLU_3204305_0_0_6"/>
<gene>
    <name evidence="1" type="ordered locus">PSTAB_3913</name>
</gene>
<reference evidence="1 2" key="1">
    <citation type="journal article" date="2011" name="J. Bacteriol.">
        <title>Complete Genome Sequence of the Type Strain Pseudomonas stutzeri CGMCC 1.1803.</title>
        <authorList>
            <person name="Chen M."/>
            <person name="Yan Y."/>
            <person name="Zhang W."/>
            <person name="Lu W."/>
            <person name="Wang J."/>
            <person name="Ping S."/>
            <person name="Lin M."/>
        </authorList>
    </citation>
    <scope>NUCLEOTIDE SEQUENCE [LARGE SCALE GENOMIC DNA]</scope>
    <source>
        <strain evidence="2">ATCC 17588 / DSM 5190 / CCUG 11256 / JCM 5965 / LMG 11199 / NCIMB 11358 / Stanier 221</strain>
    </source>
</reference>
<evidence type="ECO:0000313" key="2">
    <source>
        <dbReference type="Proteomes" id="UP000008932"/>
    </source>
</evidence>
<name>F8H4U9_STUS2</name>
<protein>
    <submittedName>
        <fullName evidence="1">Uncharacterized protein</fullName>
    </submittedName>
</protein>
<accession>F8H4U9</accession>
<dbReference type="KEGG" id="psz:PSTAB_3913"/>
<reference evidence="2" key="3">
    <citation type="submission" date="2011-06" db="EMBL/GenBank/DDBJ databases">
        <title>Complete genome sequence of Pseudomonas stutzeri strain CGMCC 1.1803.</title>
        <authorList>
            <person name="Yan Y."/>
            <person name="Chen M."/>
            <person name="Lu W."/>
            <person name="Zhang W."/>
            <person name="Ping S."/>
            <person name="Lin M."/>
        </authorList>
    </citation>
    <scope>NUCLEOTIDE SEQUENCE [LARGE SCALE GENOMIC DNA]</scope>
    <source>
        <strain evidence="2">ATCC 17588 / DSM 5190 / CCUG 11256 / JCM 5965 / LMG 11199 / NCIMB 11358 / Stanier 221</strain>
    </source>
</reference>
<dbReference type="AlphaFoldDB" id="F8H4U9"/>